<keyword evidence="3" id="KW-0996">Nickel insertion</keyword>
<dbReference type="Pfam" id="PF02492">
    <property type="entry name" value="cobW"/>
    <property type="match status" value="1"/>
</dbReference>
<dbReference type="SUPFAM" id="SSF52540">
    <property type="entry name" value="P-loop containing nucleoside triphosphate hydrolases"/>
    <property type="match status" value="1"/>
</dbReference>
<evidence type="ECO:0000313" key="8">
    <source>
        <dbReference type="EMBL" id="KAK2556465.1"/>
    </source>
</evidence>
<organism evidence="8 9">
    <name type="scientific">Acropora cervicornis</name>
    <name type="common">Staghorn coral</name>
    <dbReference type="NCBI Taxonomy" id="6130"/>
    <lineage>
        <taxon>Eukaryota</taxon>
        <taxon>Metazoa</taxon>
        <taxon>Cnidaria</taxon>
        <taxon>Anthozoa</taxon>
        <taxon>Hexacorallia</taxon>
        <taxon>Scleractinia</taxon>
        <taxon>Astrocoeniina</taxon>
        <taxon>Acroporidae</taxon>
        <taxon>Acropora</taxon>
    </lineage>
</organism>
<keyword evidence="9" id="KW-1185">Reference proteome</keyword>
<keyword evidence="5" id="KW-0143">Chaperone</keyword>
<evidence type="ECO:0000256" key="4">
    <source>
        <dbReference type="ARBA" id="ARBA00023134"/>
    </source>
</evidence>
<evidence type="ECO:0000313" key="9">
    <source>
        <dbReference type="Proteomes" id="UP001249851"/>
    </source>
</evidence>
<feature type="compositionally biased region" description="Basic and acidic residues" evidence="6">
    <location>
        <begin position="25"/>
        <end position="47"/>
    </location>
</feature>
<feature type="region of interest" description="Disordered" evidence="6">
    <location>
        <begin position="1"/>
        <end position="49"/>
    </location>
</feature>
<proteinExistence type="inferred from homology"/>
<name>A0AAD9Q8U8_ACRCE</name>
<accession>A0AAD9Q8U8</accession>
<keyword evidence="2" id="KW-0547">Nucleotide-binding</keyword>
<reference evidence="8" key="2">
    <citation type="journal article" date="2023" name="Science">
        <title>Genomic signatures of disease resistance in endangered staghorn corals.</title>
        <authorList>
            <person name="Vollmer S.V."/>
            <person name="Selwyn J.D."/>
            <person name="Despard B.A."/>
            <person name="Roesel C.L."/>
        </authorList>
    </citation>
    <scope>NUCLEOTIDE SEQUENCE</scope>
    <source>
        <strain evidence="8">K2</strain>
    </source>
</reference>
<comment type="similarity">
    <text evidence="1">Belongs to the SIMIBI class G3E GTPase family. UreG subfamily.</text>
</comment>
<dbReference type="Proteomes" id="UP001249851">
    <property type="component" value="Unassembled WGS sequence"/>
</dbReference>
<dbReference type="InterPro" id="IPR027417">
    <property type="entry name" value="P-loop_NTPase"/>
</dbReference>
<feature type="domain" description="CobW/HypB/UreG nucleotide-binding" evidence="7">
    <location>
        <begin position="76"/>
        <end position="193"/>
    </location>
</feature>
<dbReference type="PANTHER" id="PTHR31715">
    <property type="entry name" value="UREASE ACCESSORY PROTEIN G"/>
    <property type="match status" value="1"/>
</dbReference>
<dbReference type="InterPro" id="IPR003495">
    <property type="entry name" value="CobW/HypB/UreG_nucleotide-bd"/>
</dbReference>
<keyword evidence="4" id="KW-0342">GTP-binding</keyword>
<dbReference type="GO" id="GO:0043419">
    <property type="term" value="P:urea catabolic process"/>
    <property type="evidence" value="ECO:0007669"/>
    <property type="project" value="InterPro"/>
</dbReference>
<protein>
    <submittedName>
        <fullName evidence="8">Urease accessory protein G</fullName>
    </submittedName>
</protein>
<dbReference type="PANTHER" id="PTHR31715:SF0">
    <property type="entry name" value="UREASE ACCESSORY PROTEIN G"/>
    <property type="match status" value="1"/>
</dbReference>
<dbReference type="InterPro" id="IPR004400">
    <property type="entry name" value="UreG"/>
</dbReference>
<gene>
    <name evidence="8" type="ORF">P5673_021354</name>
</gene>
<evidence type="ECO:0000256" key="5">
    <source>
        <dbReference type="ARBA" id="ARBA00023186"/>
    </source>
</evidence>
<evidence type="ECO:0000259" key="7">
    <source>
        <dbReference type="Pfam" id="PF02492"/>
    </source>
</evidence>
<evidence type="ECO:0000256" key="2">
    <source>
        <dbReference type="ARBA" id="ARBA00022741"/>
    </source>
</evidence>
<evidence type="ECO:0000256" key="6">
    <source>
        <dbReference type="SAM" id="MobiDB-lite"/>
    </source>
</evidence>
<dbReference type="AlphaFoldDB" id="A0AAD9Q8U8"/>
<dbReference type="GO" id="GO:0003924">
    <property type="term" value="F:GTPase activity"/>
    <property type="evidence" value="ECO:0007669"/>
    <property type="project" value="InterPro"/>
</dbReference>
<sequence length="232" mass="25768">MGDTEEKPCNFIKAGNVNGSTTDHSQSHEHGHTHDHSHEHSHSHEFMSDPGLWSERDKLVNRTDWKQRAFTVGIGGPVGEDWEFLVRNEALPEERMRAVETGGCPHAAIREDFSLNMEEVKDLTKAFQPDLVIIESGGDNLAANYSRELADYIIYVIDVAGGDKVPRKGGPGITQSDLLVVNKTDLAEAVMERESAMMRQGGPTIFSQAKHFVGVKEIADHILHAYREAVKN</sequence>
<evidence type="ECO:0000256" key="1">
    <source>
        <dbReference type="ARBA" id="ARBA00005732"/>
    </source>
</evidence>
<dbReference type="Gene3D" id="3.40.50.300">
    <property type="entry name" value="P-loop containing nucleotide triphosphate hydrolases"/>
    <property type="match status" value="1"/>
</dbReference>
<dbReference type="GO" id="GO:0016151">
    <property type="term" value="F:nickel cation binding"/>
    <property type="evidence" value="ECO:0007669"/>
    <property type="project" value="InterPro"/>
</dbReference>
<evidence type="ECO:0000256" key="3">
    <source>
        <dbReference type="ARBA" id="ARBA00022988"/>
    </source>
</evidence>
<dbReference type="GO" id="GO:0005525">
    <property type="term" value="F:GTP binding"/>
    <property type="evidence" value="ECO:0007669"/>
    <property type="project" value="UniProtKB-KW"/>
</dbReference>
<reference evidence="8" key="1">
    <citation type="journal article" date="2023" name="G3 (Bethesda)">
        <title>Whole genome assembly and annotation of the endangered Caribbean coral Acropora cervicornis.</title>
        <authorList>
            <person name="Selwyn J.D."/>
            <person name="Vollmer S.V."/>
        </authorList>
    </citation>
    <scope>NUCLEOTIDE SEQUENCE</scope>
    <source>
        <strain evidence="8">K2</strain>
    </source>
</reference>
<comment type="caution">
    <text evidence="8">The sequence shown here is derived from an EMBL/GenBank/DDBJ whole genome shotgun (WGS) entry which is preliminary data.</text>
</comment>
<dbReference type="EMBL" id="JARQWQ010000055">
    <property type="protein sequence ID" value="KAK2556465.1"/>
    <property type="molecule type" value="Genomic_DNA"/>
</dbReference>